<organism evidence="2 3">
    <name type="scientific">Chaetomium fimeti</name>
    <dbReference type="NCBI Taxonomy" id="1854472"/>
    <lineage>
        <taxon>Eukaryota</taxon>
        <taxon>Fungi</taxon>
        <taxon>Dikarya</taxon>
        <taxon>Ascomycota</taxon>
        <taxon>Pezizomycotina</taxon>
        <taxon>Sordariomycetes</taxon>
        <taxon>Sordariomycetidae</taxon>
        <taxon>Sordariales</taxon>
        <taxon>Chaetomiaceae</taxon>
        <taxon>Chaetomium</taxon>
    </lineage>
</organism>
<name>A0AAE0LTW5_9PEZI</name>
<dbReference type="AlphaFoldDB" id="A0AAE0LTW5"/>
<gene>
    <name evidence="2" type="ORF">B0H64DRAFT_391364</name>
</gene>
<comment type="caution">
    <text evidence="2">The sequence shown here is derived from an EMBL/GenBank/DDBJ whole genome shotgun (WGS) entry which is preliminary data.</text>
</comment>
<proteinExistence type="predicted"/>
<keyword evidence="3" id="KW-1185">Reference proteome</keyword>
<dbReference type="RefSeq" id="XP_062660624.1">
    <property type="nucleotide sequence ID" value="XM_062803465.1"/>
</dbReference>
<dbReference type="Proteomes" id="UP001278766">
    <property type="component" value="Unassembled WGS sequence"/>
</dbReference>
<feature type="region of interest" description="Disordered" evidence="1">
    <location>
        <begin position="141"/>
        <end position="171"/>
    </location>
</feature>
<dbReference type="GeneID" id="87840413"/>
<sequence length="171" mass="18246">MSALQRAIASKAQQEEEDDDAWRAARWAAARKAMADGTFKRTEVRIPVVLSPDGPVPSPEALQRLVGIESLPEVLETTLTTWDSSKNGGLGGSTVTAARICHVNYSEKKRLENRAEVEYDATGKYEVIFRGKKRCPMVVKSLKKGGGGNGAAGNKGTADDGDGLGNGKVTK</sequence>
<accession>A0AAE0LTW5</accession>
<protein>
    <submittedName>
        <fullName evidence="2">Uncharacterized protein</fullName>
    </submittedName>
</protein>
<reference evidence="2" key="2">
    <citation type="submission" date="2023-06" db="EMBL/GenBank/DDBJ databases">
        <authorList>
            <consortium name="Lawrence Berkeley National Laboratory"/>
            <person name="Haridas S."/>
            <person name="Hensen N."/>
            <person name="Bonometti L."/>
            <person name="Westerberg I."/>
            <person name="Brannstrom I.O."/>
            <person name="Guillou S."/>
            <person name="Cros-Aarteil S."/>
            <person name="Calhoun S."/>
            <person name="Kuo A."/>
            <person name="Mondo S."/>
            <person name="Pangilinan J."/>
            <person name="Riley R."/>
            <person name="Labutti K."/>
            <person name="Andreopoulos B."/>
            <person name="Lipzen A."/>
            <person name="Chen C."/>
            <person name="Yanf M."/>
            <person name="Daum C."/>
            <person name="Ng V."/>
            <person name="Clum A."/>
            <person name="Steindorff A."/>
            <person name="Ohm R."/>
            <person name="Martin F."/>
            <person name="Silar P."/>
            <person name="Natvig D."/>
            <person name="Lalanne C."/>
            <person name="Gautier V."/>
            <person name="Ament-Velasquez S.L."/>
            <person name="Kruys A."/>
            <person name="Hutchinson M.I."/>
            <person name="Powell A.J."/>
            <person name="Barry K."/>
            <person name="Miller A.N."/>
            <person name="Grigoriev I.V."/>
            <person name="Debuchy R."/>
            <person name="Gladieux P."/>
            <person name="Thoren M.H."/>
            <person name="Johannesson H."/>
        </authorList>
    </citation>
    <scope>NUCLEOTIDE SEQUENCE</scope>
    <source>
        <strain evidence="2">CBS 168.71</strain>
    </source>
</reference>
<evidence type="ECO:0000313" key="2">
    <source>
        <dbReference type="EMBL" id="KAK3297110.1"/>
    </source>
</evidence>
<dbReference type="EMBL" id="JAUEPN010000003">
    <property type="protein sequence ID" value="KAK3297110.1"/>
    <property type="molecule type" value="Genomic_DNA"/>
</dbReference>
<reference evidence="2" key="1">
    <citation type="journal article" date="2023" name="Mol. Phylogenet. Evol.">
        <title>Genome-scale phylogeny and comparative genomics of the fungal order Sordariales.</title>
        <authorList>
            <person name="Hensen N."/>
            <person name="Bonometti L."/>
            <person name="Westerberg I."/>
            <person name="Brannstrom I.O."/>
            <person name="Guillou S."/>
            <person name="Cros-Aarteil S."/>
            <person name="Calhoun S."/>
            <person name="Haridas S."/>
            <person name="Kuo A."/>
            <person name="Mondo S."/>
            <person name="Pangilinan J."/>
            <person name="Riley R."/>
            <person name="LaButti K."/>
            <person name="Andreopoulos B."/>
            <person name="Lipzen A."/>
            <person name="Chen C."/>
            <person name="Yan M."/>
            <person name="Daum C."/>
            <person name="Ng V."/>
            <person name="Clum A."/>
            <person name="Steindorff A."/>
            <person name="Ohm R.A."/>
            <person name="Martin F."/>
            <person name="Silar P."/>
            <person name="Natvig D.O."/>
            <person name="Lalanne C."/>
            <person name="Gautier V."/>
            <person name="Ament-Velasquez S.L."/>
            <person name="Kruys A."/>
            <person name="Hutchinson M.I."/>
            <person name="Powell A.J."/>
            <person name="Barry K."/>
            <person name="Miller A.N."/>
            <person name="Grigoriev I.V."/>
            <person name="Debuchy R."/>
            <person name="Gladieux P."/>
            <person name="Hiltunen Thoren M."/>
            <person name="Johannesson H."/>
        </authorList>
    </citation>
    <scope>NUCLEOTIDE SEQUENCE</scope>
    <source>
        <strain evidence="2">CBS 168.71</strain>
    </source>
</reference>
<feature type="compositionally biased region" description="Gly residues" evidence="1">
    <location>
        <begin position="144"/>
        <end position="153"/>
    </location>
</feature>
<feature type="region of interest" description="Disordered" evidence="1">
    <location>
        <begin position="1"/>
        <end position="20"/>
    </location>
</feature>
<evidence type="ECO:0000313" key="3">
    <source>
        <dbReference type="Proteomes" id="UP001278766"/>
    </source>
</evidence>
<evidence type="ECO:0000256" key="1">
    <source>
        <dbReference type="SAM" id="MobiDB-lite"/>
    </source>
</evidence>